<evidence type="ECO:0000313" key="2">
    <source>
        <dbReference type="EMBL" id="KMO76008.1"/>
    </source>
</evidence>
<dbReference type="EMBL" id="JYNU01000014">
    <property type="protein sequence ID" value="KMO76008.1"/>
    <property type="molecule type" value="Genomic_DNA"/>
</dbReference>
<feature type="transmembrane region" description="Helical" evidence="1">
    <location>
        <begin position="34"/>
        <end position="58"/>
    </location>
</feature>
<keyword evidence="1" id="KW-0812">Transmembrane</keyword>
<proteinExistence type="predicted"/>
<reference evidence="2 3" key="1">
    <citation type="journal article" date="2015" name="Genome Biol. Evol.">
        <title>Characterization of Three Mycobacterium spp. with Potential Use in Bioremediation by Genome Sequencing and Comparative Genomics.</title>
        <authorList>
            <person name="Das S."/>
            <person name="Pettersson B.M."/>
            <person name="Behra P.R."/>
            <person name="Ramesh M."/>
            <person name="Dasgupta S."/>
            <person name="Bhattacharya A."/>
            <person name="Kirsebom L.A."/>
        </authorList>
    </citation>
    <scope>NUCLEOTIDE SEQUENCE [LARGE SCALE GENOMIC DNA]</scope>
    <source>
        <strain evidence="2 3">DSM 44075</strain>
    </source>
</reference>
<dbReference type="RefSeq" id="WP_048423344.1">
    <property type="nucleotide sequence ID" value="NZ_JYNU01000014.1"/>
</dbReference>
<feature type="transmembrane region" description="Helical" evidence="1">
    <location>
        <begin position="70"/>
        <end position="90"/>
    </location>
</feature>
<gene>
    <name evidence="2" type="ORF">MOBUDSM44075_02538</name>
</gene>
<comment type="caution">
    <text evidence="2">The sequence shown here is derived from an EMBL/GenBank/DDBJ whole genome shotgun (WGS) entry which is preliminary data.</text>
</comment>
<accession>A0A0J6W2R3</accession>
<protein>
    <submittedName>
        <fullName evidence="2">Uncharacterized protein</fullName>
    </submittedName>
</protein>
<feature type="transmembrane region" description="Helical" evidence="1">
    <location>
        <begin position="110"/>
        <end position="128"/>
    </location>
</feature>
<keyword evidence="1" id="KW-0472">Membrane</keyword>
<sequence length="155" mass="16397">MTAVRALLVAAGVALAAYGALLLVDDPPAVLMRIVLWAAAGVVLHDVVFAPVCAALGFAGRRLVPVGWRAPAAIAALCSVVLALVAVPVYDKPGMRPDNMTVLDRNYVAGFWIALAVIWACVPLAVLAKRYLPVREDQVVHGQRADDVERQPPAV</sequence>
<evidence type="ECO:0000313" key="3">
    <source>
        <dbReference type="Proteomes" id="UP000036313"/>
    </source>
</evidence>
<keyword evidence="1" id="KW-1133">Transmembrane helix</keyword>
<name>A0A0J6W2R3_9MYCO</name>
<evidence type="ECO:0000256" key="1">
    <source>
        <dbReference type="SAM" id="Phobius"/>
    </source>
</evidence>
<organism evidence="2 3">
    <name type="scientific">Mycolicibacterium obuense</name>
    <dbReference type="NCBI Taxonomy" id="1807"/>
    <lineage>
        <taxon>Bacteria</taxon>
        <taxon>Bacillati</taxon>
        <taxon>Actinomycetota</taxon>
        <taxon>Actinomycetes</taxon>
        <taxon>Mycobacteriales</taxon>
        <taxon>Mycobacteriaceae</taxon>
        <taxon>Mycolicibacterium</taxon>
    </lineage>
</organism>
<dbReference type="AlphaFoldDB" id="A0A0J6W2R3"/>
<dbReference type="Proteomes" id="UP000036313">
    <property type="component" value="Unassembled WGS sequence"/>
</dbReference>